<feature type="transmembrane region" description="Helical" evidence="2">
    <location>
        <begin position="37"/>
        <end position="56"/>
    </location>
</feature>
<dbReference type="Gene3D" id="1.25.40.10">
    <property type="entry name" value="Tetratricopeptide repeat domain"/>
    <property type="match status" value="2"/>
</dbReference>
<evidence type="ECO:0000256" key="2">
    <source>
        <dbReference type="SAM" id="Phobius"/>
    </source>
</evidence>
<feature type="compositionally biased region" description="Polar residues" evidence="1">
    <location>
        <begin position="1"/>
        <end position="10"/>
    </location>
</feature>
<proteinExistence type="predicted"/>
<accession>A0A5C8ZKY9</accession>
<feature type="region of interest" description="Disordered" evidence="1">
    <location>
        <begin position="61"/>
        <end position="103"/>
    </location>
</feature>
<keyword evidence="4" id="KW-1185">Reference proteome</keyword>
<evidence type="ECO:0000313" key="3">
    <source>
        <dbReference type="EMBL" id="TXS89108.1"/>
    </source>
</evidence>
<sequence length="509" mass="54776">MSSDQDQLTPTPFEPAARQSSTESAAVAPQAAASPRWIMPALLVLVLVALAVVFLLPQPQPDGPATATSGVEAPGTESAQTPRTQGKPAPPDSSPWADAQQAELRKQAQDILARLLEQQRALQEQGVEQWAPDEFSAATALAKEGDDLYRERNFSAASERYQTALDALLAITESLPQRVEEQFSLARQAIEDGDTDALATHLERAALLAPDSPELAALQARAATLPQVLEALAAAEQAEADGDLAAASEQLKQASELDTQHQRVAAELARVQSLHTGQRFNRAMSEGYAALDAGRYSAAREAFKQARALRPDAGEVDSALAELQSSETAGRLAGLQRSGQNLEQAEDWQAAVESYQQALEIDASVVFAQEGLARAKPRAELQQELETIVDKPERLSDPTVAKATAKLLDQARAQSSRGPVLSQQIETIERLLATANQPVPVTLRSDQQTTVTVYRVARLGQFAEHELELRPGTYTAVGTRNGYRDVRRTFTISADTPPAPVHIACTEPI</sequence>
<dbReference type="AlphaFoldDB" id="A0A5C8ZKY9"/>
<evidence type="ECO:0000313" key="4">
    <source>
        <dbReference type="Proteomes" id="UP000321933"/>
    </source>
</evidence>
<gene>
    <name evidence="3" type="ORF">FVW59_18465</name>
</gene>
<keyword evidence="2" id="KW-1133">Transmembrane helix</keyword>
<keyword evidence="2" id="KW-0812">Transmembrane</keyword>
<keyword evidence="2" id="KW-0472">Membrane</keyword>
<dbReference type="SUPFAM" id="SSF48452">
    <property type="entry name" value="TPR-like"/>
    <property type="match status" value="2"/>
</dbReference>
<reference evidence="3 4" key="1">
    <citation type="submission" date="2019-08" db="EMBL/GenBank/DDBJ databases">
        <title>Parahaliea maris sp. nov., isolated from the surface seawater.</title>
        <authorList>
            <person name="Liu Y."/>
        </authorList>
    </citation>
    <scope>NUCLEOTIDE SEQUENCE [LARGE SCALE GENOMIC DNA]</scope>
    <source>
        <strain evidence="3 4">S2-26</strain>
    </source>
</reference>
<name>A0A5C8ZKY9_9GAMM</name>
<dbReference type="EMBL" id="VRYZ01000010">
    <property type="protein sequence ID" value="TXS89108.1"/>
    <property type="molecule type" value="Genomic_DNA"/>
</dbReference>
<protein>
    <recommendedName>
        <fullName evidence="5">Tetratricopeptide repeat protein</fullName>
    </recommendedName>
</protein>
<feature type="region of interest" description="Disordered" evidence="1">
    <location>
        <begin position="1"/>
        <end position="26"/>
    </location>
</feature>
<evidence type="ECO:0008006" key="5">
    <source>
        <dbReference type="Google" id="ProtNLM"/>
    </source>
</evidence>
<comment type="caution">
    <text evidence="3">The sequence shown here is derived from an EMBL/GenBank/DDBJ whole genome shotgun (WGS) entry which is preliminary data.</text>
</comment>
<dbReference type="RefSeq" id="WP_148065860.1">
    <property type="nucleotide sequence ID" value="NZ_VRYZ01000010.1"/>
</dbReference>
<dbReference type="Proteomes" id="UP000321933">
    <property type="component" value="Unassembled WGS sequence"/>
</dbReference>
<organism evidence="3 4">
    <name type="scientific">Parahaliea aestuarii</name>
    <dbReference type="NCBI Taxonomy" id="1852021"/>
    <lineage>
        <taxon>Bacteria</taxon>
        <taxon>Pseudomonadati</taxon>
        <taxon>Pseudomonadota</taxon>
        <taxon>Gammaproteobacteria</taxon>
        <taxon>Cellvibrionales</taxon>
        <taxon>Halieaceae</taxon>
        <taxon>Parahaliea</taxon>
    </lineage>
</organism>
<dbReference type="OrthoDB" id="6286134at2"/>
<evidence type="ECO:0000256" key="1">
    <source>
        <dbReference type="SAM" id="MobiDB-lite"/>
    </source>
</evidence>
<dbReference type="InterPro" id="IPR011990">
    <property type="entry name" value="TPR-like_helical_dom_sf"/>
</dbReference>